<dbReference type="Gene3D" id="2.60.120.330">
    <property type="entry name" value="B-lactam Antibiotic, Isopenicillin N Synthase, Chain"/>
    <property type="match status" value="1"/>
</dbReference>
<dbReference type="InterPro" id="IPR044861">
    <property type="entry name" value="IPNS-like_FE2OG_OXY"/>
</dbReference>
<evidence type="ECO:0000313" key="7">
    <source>
        <dbReference type="Proteomes" id="UP001172681"/>
    </source>
</evidence>
<dbReference type="EMBL" id="JAPDRN010000105">
    <property type="protein sequence ID" value="KAJ9622828.1"/>
    <property type="molecule type" value="Genomic_DNA"/>
</dbReference>
<organism evidence="6 7">
    <name type="scientific">Knufia peltigerae</name>
    <dbReference type="NCBI Taxonomy" id="1002370"/>
    <lineage>
        <taxon>Eukaryota</taxon>
        <taxon>Fungi</taxon>
        <taxon>Dikarya</taxon>
        <taxon>Ascomycota</taxon>
        <taxon>Pezizomycotina</taxon>
        <taxon>Eurotiomycetes</taxon>
        <taxon>Chaetothyriomycetidae</taxon>
        <taxon>Chaetothyriales</taxon>
        <taxon>Trichomeriaceae</taxon>
        <taxon>Knufia</taxon>
    </lineage>
</organism>
<name>A0AA38XU60_9EURO</name>
<dbReference type="PROSITE" id="PS51471">
    <property type="entry name" value="FE2OG_OXY"/>
    <property type="match status" value="1"/>
</dbReference>
<evidence type="ECO:0000313" key="6">
    <source>
        <dbReference type="EMBL" id="KAJ9622828.1"/>
    </source>
</evidence>
<dbReference type="GO" id="GO:0016491">
    <property type="term" value="F:oxidoreductase activity"/>
    <property type="evidence" value="ECO:0007669"/>
    <property type="project" value="UniProtKB-KW"/>
</dbReference>
<evidence type="ECO:0000256" key="4">
    <source>
        <dbReference type="RuleBase" id="RU003682"/>
    </source>
</evidence>
<dbReference type="Proteomes" id="UP001172681">
    <property type="component" value="Unassembled WGS sequence"/>
</dbReference>
<evidence type="ECO:0000259" key="5">
    <source>
        <dbReference type="PROSITE" id="PS51471"/>
    </source>
</evidence>
<keyword evidence="4" id="KW-0560">Oxidoreductase</keyword>
<dbReference type="PANTHER" id="PTHR47991">
    <property type="entry name" value="OXOGLUTARATE/IRON-DEPENDENT DIOXYGENASE"/>
    <property type="match status" value="1"/>
</dbReference>
<dbReference type="InterPro" id="IPR027443">
    <property type="entry name" value="IPNS-like_sf"/>
</dbReference>
<protein>
    <recommendedName>
        <fullName evidence="5">Fe2OG dioxygenase domain-containing protein</fullName>
    </recommendedName>
</protein>
<dbReference type="GO" id="GO:0046872">
    <property type="term" value="F:metal ion binding"/>
    <property type="evidence" value="ECO:0007669"/>
    <property type="project" value="UniProtKB-KW"/>
</dbReference>
<dbReference type="InterPro" id="IPR050295">
    <property type="entry name" value="Plant_2OG-oxidoreductases"/>
</dbReference>
<dbReference type="AlphaFoldDB" id="A0AA38XU60"/>
<accession>A0AA38XU60</accession>
<dbReference type="InterPro" id="IPR005123">
    <property type="entry name" value="Oxoglu/Fe-dep_dioxygenase_dom"/>
</dbReference>
<keyword evidence="2 4" id="KW-0479">Metal-binding</keyword>
<proteinExistence type="inferred from homology"/>
<reference evidence="6" key="1">
    <citation type="submission" date="2022-10" db="EMBL/GenBank/DDBJ databases">
        <title>Culturing micro-colonial fungi from biological soil crusts in the Mojave desert and describing Neophaeococcomyces mojavensis, and introducing the new genera and species Taxawa tesnikishii.</title>
        <authorList>
            <person name="Kurbessoian T."/>
            <person name="Stajich J.E."/>
        </authorList>
    </citation>
    <scope>NUCLEOTIDE SEQUENCE</scope>
    <source>
        <strain evidence="6">TK_35</strain>
    </source>
</reference>
<sequence length="342" mass="37700">MIRQDSSEVLHPFEYQDVKINNLRVKLADVFVGTVPAATGAPAAVYASWTAQGFSFRVLRRSPSDNEEFKNILGLDKLLSTIMATSFSEIPVIDFARLRSPENKPLALQQLKDALFKVGFLYLINTGLESVLDEGHRAAPELFNLPAESKEKCSMINSPSFLGYTALGAETTASQTDLREQFDFGTPVTNHWTDNDPLWQRLEGPSQYPDAKTEDLANRLIYQMSGLAATFLEAVAECLELPKDTFAPFRGHMDRLKFIKYPPSRSSQGVGPHKDSTGLFTFLSQDSVGGLQVLNRAGQWIDAPPVPESLVVNIAQGFEAITGGRCHATTHRVVVSLAHLET</sequence>
<evidence type="ECO:0000256" key="2">
    <source>
        <dbReference type="ARBA" id="ARBA00022723"/>
    </source>
</evidence>
<comment type="similarity">
    <text evidence="1 4">Belongs to the iron/ascorbate-dependent oxidoreductase family.</text>
</comment>
<dbReference type="Pfam" id="PF03171">
    <property type="entry name" value="2OG-FeII_Oxy"/>
    <property type="match status" value="1"/>
</dbReference>
<comment type="caution">
    <text evidence="6">The sequence shown here is derived from an EMBL/GenBank/DDBJ whole genome shotgun (WGS) entry which is preliminary data.</text>
</comment>
<gene>
    <name evidence="6" type="ORF">H2204_011437</name>
</gene>
<keyword evidence="3 4" id="KW-0408">Iron</keyword>
<dbReference type="GO" id="GO:0044283">
    <property type="term" value="P:small molecule biosynthetic process"/>
    <property type="evidence" value="ECO:0007669"/>
    <property type="project" value="UniProtKB-ARBA"/>
</dbReference>
<feature type="domain" description="Fe2OG dioxygenase" evidence="5">
    <location>
        <begin position="251"/>
        <end position="342"/>
    </location>
</feature>
<dbReference type="SUPFAM" id="SSF51197">
    <property type="entry name" value="Clavaminate synthase-like"/>
    <property type="match status" value="1"/>
</dbReference>
<dbReference type="InterPro" id="IPR026992">
    <property type="entry name" value="DIOX_N"/>
</dbReference>
<evidence type="ECO:0000256" key="3">
    <source>
        <dbReference type="ARBA" id="ARBA00023004"/>
    </source>
</evidence>
<keyword evidence="7" id="KW-1185">Reference proteome</keyword>
<evidence type="ECO:0000256" key="1">
    <source>
        <dbReference type="ARBA" id="ARBA00008056"/>
    </source>
</evidence>
<dbReference type="Pfam" id="PF14226">
    <property type="entry name" value="DIOX_N"/>
    <property type="match status" value="1"/>
</dbReference>